<reference evidence="9 10" key="1">
    <citation type="journal article" date="2021" name="ISME Commun">
        <title>Automated analysis of genomic sequences facilitates high-throughput and comprehensive description of bacteria.</title>
        <authorList>
            <person name="Hitch T.C.A."/>
        </authorList>
    </citation>
    <scope>NUCLEOTIDE SEQUENCE [LARGE SCALE GENOMIC DNA]</scope>
    <source>
        <strain evidence="9 10">Sanger_23</strain>
    </source>
</reference>
<name>A0ABT2TU53_9FIRM</name>
<dbReference type="PANTHER" id="PTHR34296:SF2">
    <property type="entry name" value="ABC TRANSPORTER GUANOSINE-BINDING PROTEIN NUPN"/>
    <property type="match status" value="1"/>
</dbReference>
<evidence type="ECO:0000256" key="1">
    <source>
        <dbReference type="ARBA" id="ARBA00004193"/>
    </source>
</evidence>
<dbReference type="InterPro" id="IPR050957">
    <property type="entry name" value="BMP_lipoprotein"/>
</dbReference>
<keyword evidence="4 7" id="KW-0732">Signal</keyword>
<keyword evidence="3" id="KW-1003">Cell membrane</keyword>
<dbReference type="SUPFAM" id="SSF53822">
    <property type="entry name" value="Periplasmic binding protein-like I"/>
    <property type="match status" value="1"/>
</dbReference>
<accession>A0ABT2TU53</accession>
<dbReference type="PANTHER" id="PTHR34296">
    <property type="entry name" value="TRANSCRIPTIONAL ACTIVATOR PROTEIN MED"/>
    <property type="match status" value="1"/>
</dbReference>
<evidence type="ECO:0000256" key="4">
    <source>
        <dbReference type="ARBA" id="ARBA00022729"/>
    </source>
</evidence>
<protein>
    <submittedName>
        <fullName evidence="9">BMP family protein</fullName>
    </submittedName>
</protein>
<keyword evidence="5" id="KW-0472">Membrane</keyword>
<evidence type="ECO:0000313" key="9">
    <source>
        <dbReference type="EMBL" id="MCU6765705.1"/>
    </source>
</evidence>
<dbReference type="RefSeq" id="WP_158421658.1">
    <property type="nucleotide sequence ID" value="NZ_JAOQJL010000017.1"/>
</dbReference>
<dbReference type="InterPro" id="IPR003760">
    <property type="entry name" value="PnrA-like"/>
</dbReference>
<evidence type="ECO:0000256" key="5">
    <source>
        <dbReference type="ARBA" id="ARBA00023136"/>
    </source>
</evidence>
<evidence type="ECO:0000256" key="6">
    <source>
        <dbReference type="ARBA" id="ARBA00023288"/>
    </source>
</evidence>
<gene>
    <name evidence="9" type="ORF">OCV61_09820</name>
</gene>
<sequence length="349" mass="37090">MRKHFITRMAGMVMAGLMAFSMSAPVMAEEAAAEETTDDAAEETTEAAASVETIALILPGVITDQSWSQLAYEALEDLKEEGYDTAYTESVTAADAETVFRTYADEGYDLIIGHGSEFTEAAVTVAGDYPDTYFFCTNKCPDGVEPPANLGFCYTKEYEAAYACGVAAAMSTESKVVGYLGGMEQSSQIADKNAFIDGVASVDPDIKVITVMSGTFTDSALGKEAALSMIEQKADVLMHSCDTTGLGLIEACTENNVKWIGYGADQVDLGSDLCITSCIADTGKAIEEVITKVGTDEFGTSWMPGMADDVVFVGTFGDNVPDEVKSAVEDTCEKIKSGEIVVENKETDN</sequence>
<evidence type="ECO:0000256" key="3">
    <source>
        <dbReference type="ARBA" id="ARBA00022475"/>
    </source>
</evidence>
<feature type="chain" id="PRO_5046038164" evidence="7">
    <location>
        <begin position="29"/>
        <end position="349"/>
    </location>
</feature>
<dbReference type="EMBL" id="JAOQJL010000017">
    <property type="protein sequence ID" value="MCU6765705.1"/>
    <property type="molecule type" value="Genomic_DNA"/>
</dbReference>
<feature type="signal peptide" evidence="7">
    <location>
        <begin position="1"/>
        <end position="28"/>
    </location>
</feature>
<feature type="domain" description="ABC transporter substrate-binding protein PnrA-like" evidence="8">
    <location>
        <begin position="52"/>
        <end position="345"/>
    </location>
</feature>
<comment type="similarity">
    <text evidence="2">Belongs to the BMP lipoprotein family.</text>
</comment>
<dbReference type="CDD" id="cd06304">
    <property type="entry name" value="PBP1_BmpA_Med_PnrA-like"/>
    <property type="match status" value="1"/>
</dbReference>
<evidence type="ECO:0000259" key="8">
    <source>
        <dbReference type="Pfam" id="PF02608"/>
    </source>
</evidence>
<comment type="subcellular location">
    <subcellularLocation>
        <location evidence="1">Cell membrane</location>
        <topology evidence="1">Lipid-anchor</topology>
    </subcellularLocation>
</comment>
<dbReference type="Pfam" id="PF02608">
    <property type="entry name" value="Bmp"/>
    <property type="match status" value="1"/>
</dbReference>
<organism evidence="9 10">
    <name type="scientific">Blautia ammoniilytica</name>
    <dbReference type="NCBI Taxonomy" id="2981782"/>
    <lineage>
        <taxon>Bacteria</taxon>
        <taxon>Bacillati</taxon>
        <taxon>Bacillota</taxon>
        <taxon>Clostridia</taxon>
        <taxon>Lachnospirales</taxon>
        <taxon>Lachnospiraceae</taxon>
        <taxon>Blautia</taxon>
    </lineage>
</organism>
<evidence type="ECO:0000256" key="2">
    <source>
        <dbReference type="ARBA" id="ARBA00008610"/>
    </source>
</evidence>
<comment type="caution">
    <text evidence="9">The sequence shown here is derived from an EMBL/GenBank/DDBJ whole genome shotgun (WGS) entry which is preliminary data.</text>
</comment>
<evidence type="ECO:0000313" key="10">
    <source>
        <dbReference type="Proteomes" id="UP001652409"/>
    </source>
</evidence>
<keyword evidence="10" id="KW-1185">Reference proteome</keyword>
<evidence type="ECO:0000256" key="7">
    <source>
        <dbReference type="SAM" id="SignalP"/>
    </source>
</evidence>
<keyword evidence="6" id="KW-0449">Lipoprotein</keyword>
<proteinExistence type="inferred from homology"/>
<dbReference type="Gene3D" id="3.40.50.2300">
    <property type="match status" value="2"/>
</dbReference>
<dbReference type="InterPro" id="IPR028082">
    <property type="entry name" value="Peripla_BP_I"/>
</dbReference>
<dbReference type="Proteomes" id="UP001652409">
    <property type="component" value="Unassembled WGS sequence"/>
</dbReference>